<dbReference type="InterPro" id="IPR050595">
    <property type="entry name" value="Bact_response_regulator"/>
</dbReference>
<dbReference type="RefSeq" id="WP_190442806.1">
    <property type="nucleotide sequence ID" value="NZ_JAMPKM010000049.1"/>
</dbReference>
<evidence type="ECO:0000313" key="5">
    <source>
        <dbReference type="Proteomes" id="UP001464891"/>
    </source>
</evidence>
<comment type="caution">
    <text evidence="4">The sequence shown here is derived from an EMBL/GenBank/DDBJ whole genome shotgun (WGS) entry which is preliminary data.</text>
</comment>
<evidence type="ECO:0000259" key="3">
    <source>
        <dbReference type="PROSITE" id="PS50110"/>
    </source>
</evidence>
<protein>
    <submittedName>
        <fullName evidence="4">Response regulator</fullName>
    </submittedName>
</protein>
<dbReference type="Proteomes" id="UP001464891">
    <property type="component" value="Unassembled WGS sequence"/>
</dbReference>
<dbReference type="PANTHER" id="PTHR44591:SF3">
    <property type="entry name" value="RESPONSE REGULATORY DOMAIN-CONTAINING PROTEIN"/>
    <property type="match status" value="1"/>
</dbReference>
<dbReference type="EMBL" id="JAMPKM010000049">
    <property type="protein sequence ID" value="MEP0820867.1"/>
    <property type="molecule type" value="Genomic_DNA"/>
</dbReference>
<reference evidence="4 5" key="1">
    <citation type="submission" date="2022-04" db="EMBL/GenBank/DDBJ databases">
        <title>Positive selection, recombination, and allopatry shape intraspecific diversity of widespread and dominant cyanobacteria.</title>
        <authorList>
            <person name="Wei J."/>
            <person name="Shu W."/>
            <person name="Hu C."/>
        </authorList>
    </citation>
    <scope>NUCLEOTIDE SEQUENCE [LARGE SCALE GENOMIC DNA]</scope>
    <source>
        <strain evidence="4 5">GB2-A4</strain>
    </source>
</reference>
<dbReference type="SMART" id="SM00448">
    <property type="entry name" value="REC"/>
    <property type="match status" value="1"/>
</dbReference>
<name>A0ABV0JGE9_9CYAN</name>
<evidence type="ECO:0000256" key="1">
    <source>
        <dbReference type="ARBA" id="ARBA00022553"/>
    </source>
</evidence>
<evidence type="ECO:0000256" key="2">
    <source>
        <dbReference type="PROSITE-ProRule" id="PRU00169"/>
    </source>
</evidence>
<dbReference type="Gene3D" id="3.40.50.2300">
    <property type="match status" value="1"/>
</dbReference>
<feature type="domain" description="Response regulatory" evidence="3">
    <location>
        <begin position="14"/>
        <end position="139"/>
    </location>
</feature>
<accession>A0ABV0JGE9</accession>
<dbReference type="PROSITE" id="PS50110">
    <property type="entry name" value="RESPONSE_REGULATORY"/>
    <property type="match status" value="1"/>
</dbReference>
<feature type="modified residue" description="4-aspartylphosphate" evidence="2">
    <location>
        <position position="63"/>
    </location>
</feature>
<gene>
    <name evidence="4" type="ORF">NC998_27660</name>
</gene>
<proteinExistence type="predicted"/>
<dbReference type="Pfam" id="PF00072">
    <property type="entry name" value="Response_reg"/>
    <property type="match status" value="1"/>
</dbReference>
<evidence type="ECO:0000313" key="4">
    <source>
        <dbReference type="EMBL" id="MEP0820867.1"/>
    </source>
</evidence>
<keyword evidence="1 2" id="KW-0597">Phosphoprotein</keyword>
<dbReference type="InterPro" id="IPR001789">
    <property type="entry name" value="Sig_transdc_resp-reg_receiver"/>
</dbReference>
<organism evidence="4 5">
    <name type="scientific">Trichocoleus desertorum GB2-A4</name>
    <dbReference type="NCBI Taxonomy" id="2933944"/>
    <lineage>
        <taxon>Bacteria</taxon>
        <taxon>Bacillati</taxon>
        <taxon>Cyanobacteriota</taxon>
        <taxon>Cyanophyceae</taxon>
        <taxon>Leptolyngbyales</taxon>
        <taxon>Trichocoleusaceae</taxon>
        <taxon>Trichocoleus</taxon>
    </lineage>
</organism>
<sequence>MELSNQALPLEGVRLLLVDDQVDITKIVTWILEDAGAEVVAVHSAEEALRAVEGFIPDILISDICLPDMNGHLLLQHLRERIGTLQLGPTQDIPAIALSGYSNPSLDNGSSQGAVASFQKYLAKPFDLEELVRLVAELSQAQSKVQLVS</sequence>
<dbReference type="PANTHER" id="PTHR44591">
    <property type="entry name" value="STRESS RESPONSE REGULATOR PROTEIN 1"/>
    <property type="match status" value="1"/>
</dbReference>
<dbReference type="SUPFAM" id="SSF52172">
    <property type="entry name" value="CheY-like"/>
    <property type="match status" value="1"/>
</dbReference>
<dbReference type="InterPro" id="IPR011006">
    <property type="entry name" value="CheY-like_superfamily"/>
</dbReference>
<keyword evidence="5" id="KW-1185">Reference proteome</keyword>